<organism evidence="1 2">
    <name type="scientific">Blastomonas aquatica</name>
    <dbReference type="NCBI Taxonomy" id="1510276"/>
    <lineage>
        <taxon>Bacteria</taxon>
        <taxon>Pseudomonadati</taxon>
        <taxon>Pseudomonadota</taxon>
        <taxon>Alphaproteobacteria</taxon>
        <taxon>Sphingomonadales</taxon>
        <taxon>Sphingomonadaceae</taxon>
        <taxon>Blastomonas</taxon>
    </lineage>
</organism>
<name>A0ABQ1JJU5_9SPHN</name>
<keyword evidence="2" id="KW-1185">Reference proteome</keyword>
<evidence type="ECO:0008006" key="3">
    <source>
        <dbReference type="Google" id="ProtNLM"/>
    </source>
</evidence>
<dbReference type="RefSeq" id="WP_188514788.1">
    <property type="nucleotide sequence ID" value="NZ_BMGD01000004.1"/>
</dbReference>
<dbReference type="EMBL" id="BMGD01000004">
    <property type="protein sequence ID" value="GGB68939.1"/>
    <property type="molecule type" value="Genomic_DNA"/>
</dbReference>
<comment type="caution">
    <text evidence="1">The sequence shown here is derived from an EMBL/GenBank/DDBJ whole genome shotgun (WGS) entry which is preliminary data.</text>
</comment>
<proteinExistence type="predicted"/>
<evidence type="ECO:0000313" key="2">
    <source>
        <dbReference type="Proteomes" id="UP000614261"/>
    </source>
</evidence>
<protein>
    <recommendedName>
        <fullName evidence="3">Terminase</fullName>
    </recommendedName>
</protein>
<gene>
    <name evidence="1" type="ORF">GCM10010833_25190</name>
</gene>
<accession>A0ABQ1JJU5</accession>
<sequence>MPSFAHKKLVEKIQKIDELPSDDAQYVQWVGAGQHMEFLKQNAVADEIVIYGSGPYTFIHSIVVPDEALAAASQDDLLRWSCNPYVSIASYVSGGGRKDMWIERDDRHRGSEALDQGRDLIFARTFEGWSGDGRDYIEINQEYTHLTGIHWRPEETAYCRFDDHGDLRHCASVTLGRSGEEVRLVSFTWEELEEYLTIARCSLVRMFDLTLLKHSEFNGWPDDIEEVVHVDSADFFYRQRHCGRCAYTRGIQIIRPRRGADQVFQGVTDSWSGNKSKQYVEFIAHDWRNDRLTKISTDPAATTNYFQAEGNNLPFELSPAFFRAEVLSKYKTDREKYTIKDREVSCRAAWYLRGYDVNEAGQVHAYICDLRALPYTEQLHWLAFNVAPQASISERAIINDFQGDFVTFRHPREEVMSIARRWRDRKVEWWKLRDPDLMDRANIPLTASKDEWAEALMDLSKLVVEGFETKPLRKRLDRLSVEYTDNDRTLALLEKLLNVGHHRDEQIKLAGLREAQWLRSKLQGHARGTEAAQAAKDAIANFGSFKDHFSDLCARIAAELQSIEFQCEAEL</sequence>
<evidence type="ECO:0000313" key="1">
    <source>
        <dbReference type="EMBL" id="GGB68939.1"/>
    </source>
</evidence>
<dbReference type="Proteomes" id="UP000614261">
    <property type="component" value="Unassembled WGS sequence"/>
</dbReference>
<reference evidence="2" key="1">
    <citation type="journal article" date="2019" name="Int. J. Syst. Evol. Microbiol.">
        <title>The Global Catalogue of Microorganisms (GCM) 10K type strain sequencing project: providing services to taxonomists for standard genome sequencing and annotation.</title>
        <authorList>
            <consortium name="The Broad Institute Genomics Platform"/>
            <consortium name="The Broad Institute Genome Sequencing Center for Infectious Disease"/>
            <person name="Wu L."/>
            <person name="Ma J."/>
        </authorList>
    </citation>
    <scope>NUCLEOTIDE SEQUENCE [LARGE SCALE GENOMIC DNA]</scope>
    <source>
        <strain evidence="2">CGMCC 1.12851</strain>
    </source>
</reference>